<evidence type="ECO:0000313" key="1">
    <source>
        <dbReference type="EMBL" id="MFC0228646.1"/>
    </source>
</evidence>
<gene>
    <name evidence="1" type="ORF">ACFFJ3_19460</name>
</gene>
<accession>A0ABV6EI29</accession>
<dbReference type="EMBL" id="JBHLXG010000021">
    <property type="protein sequence ID" value="MFC0228646.1"/>
    <property type="molecule type" value="Genomic_DNA"/>
</dbReference>
<protein>
    <submittedName>
        <fullName evidence="1">Uncharacterized protein</fullName>
    </submittedName>
</protein>
<sequence>MIKEDNFLSEKNMSRTIKSWRLNNSLPPSATQVSFFNMAVTESSPLQPALVKAWPLWANLRSNDISYRLNNLNEYLAIYYALFYFNYSVKEKHTKNKSLAGGML</sequence>
<reference evidence="1 2" key="1">
    <citation type="submission" date="2024-09" db="EMBL/GenBank/DDBJ databases">
        <authorList>
            <person name="Sun Q."/>
            <person name="Mori K."/>
        </authorList>
    </citation>
    <scope>NUCLEOTIDE SEQUENCE [LARGE SCALE GENOMIC DNA]</scope>
    <source>
        <strain evidence="1 2">CCM 8626</strain>
    </source>
</reference>
<keyword evidence="2" id="KW-1185">Reference proteome</keyword>
<name>A0ABV6EI29_9GAMM</name>
<comment type="caution">
    <text evidence="1">The sequence shown here is derived from an EMBL/GenBank/DDBJ whole genome shotgun (WGS) entry which is preliminary data.</text>
</comment>
<evidence type="ECO:0000313" key="2">
    <source>
        <dbReference type="Proteomes" id="UP001589792"/>
    </source>
</evidence>
<organism evidence="1 2">
    <name type="scientific">Serratia aquatilis</name>
    <dbReference type="NCBI Taxonomy" id="1737515"/>
    <lineage>
        <taxon>Bacteria</taxon>
        <taxon>Pseudomonadati</taxon>
        <taxon>Pseudomonadota</taxon>
        <taxon>Gammaproteobacteria</taxon>
        <taxon>Enterobacterales</taxon>
        <taxon>Yersiniaceae</taxon>
        <taxon>Serratia</taxon>
    </lineage>
</organism>
<dbReference type="Proteomes" id="UP001589792">
    <property type="component" value="Unassembled WGS sequence"/>
</dbReference>
<proteinExistence type="predicted"/>
<dbReference type="RefSeq" id="WP_380678513.1">
    <property type="nucleotide sequence ID" value="NZ_CP173186.1"/>
</dbReference>